<dbReference type="Pfam" id="PF00534">
    <property type="entry name" value="Glycos_transf_1"/>
    <property type="match status" value="1"/>
</dbReference>
<gene>
    <name evidence="3" type="ORF">COS78_03805</name>
</gene>
<dbReference type="InterPro" id="IPR050194">
    <property type="entry name" value="Glycosyltransferase_grp1"/>
</dbReference>
<organism evidence="3 4">
    <name type="scientific">Candidatus Shapirobacteria bacterium CG06_land_8_20_14_3_00_40_12</name>
    <dbReference type="NCBI Taxonomy" id="1974881"/>
    <lineage>
        <taxon>Bacteria</taxon>
        <taxon>Candidatus Shapironibacteriota</taxon>
    </lineage>
</organism>
<reference evidence="4" key="1">
    <citation type="submission" date="2017-09" db="EMBL/GenBank/DDBJ databases">
        <title>Depth-based differentiation of microbial function through sediment-hosted aquifers and enrichment of novel symbionts in the deep terrestrial subsurface.</title>
        <authorList>
            <person name="Probst A.J."/>
            <person name="Ladd B."/>
            <person name="Jarett J.K."/>
            <person name="Geller-Mcgrath D.E."/>
            <person name="Sieber C.M.K."/>
            <person name="Emerson J.B."/>
            <person name="Anantharaman K."/>
            <person name="Thomas B.C."/>
            <person name="Malmstrom R."/>
            <person name="Stieglmeier M."/>
            <person name="Klingl A."/>
            <person name="Woyke T."/>
            <person name="Ryan C.M."/>
            <person name="Banfield J.F."/>
        </authorList>
    </citation>
    <scope>NUCLEOTIDE SEQUENCE [LARGE SCALE GENOMIC DNA]</scope>
</reference>
<evidence type="ECO:0000313" key="4">
    <source>
        <dbReference type="Proteomes" id="UP000231407"/>
    </source>
</evidence>
<evidence type="ECO:0000259" key="1">
    <source>
        <dbReference type="Pfam" id="PF00534"/>
    </source>
</evidence>
<dbReference type="InterPro" id="IPR001296">
    <property type="entry name" value="Glyco_trans_1"/>
</dbReference>
<dbReference type="Pfam" id="PF13439">
    <property type="entry name" value="Glyco_transf_4"/>
    <property type="match status" value="1"/>
</dbReference>
<comment type="caution">
    <text evidence="3">The sequence shown here is derived from an EMBL/GenBank/DDBJ whole genome shotgun (WGS) entry which is preliminary data.</text>
</comment>
<protein>
    <submittedName>
        <fullName evidence="3">Uncharacterized protein</fullName>
    </submittedName>
</protein>
<dbReference type="EMBL" id="PEWA01000052">
    <property type="protein sequence ID" value="PIU73169.1"/>
    <property type="molecule type" value="Genomic_DNA"/>
</dbReference>
<dbReference type="PANTHER" id="PTHR45947:SF3">
    <property type="entry name" value="SULFOQUINOVOSYL TRANSFERASE SQD2"/>
    <property type="match status" value="1"/>
</dbReference>
<dbReference type="PANTHER" id="PTHR45947">
    <property type="entry name" value="SULFOQUINOVOSYL TRANSFERASE SQD2"/>
    <property type="match status" value="1"/>
</dbReference>
<feature type="domain" description="Glycosyltransferase subfamily 4-like N-terminal" evidence="2">
    <location>
        <begin position="20"/>
        <end position="177"/>
    </location>
</feature>
<dbReference type="InterPro" id="IPR028098">
    <property type="entry name" value="Glyco_trans_4-like_N"/>
</dbReference>
<name>A0A2M7ARB7_9BACT</name>
<dbReference type="GO" id="GO:0016757">
    <property type="term" value="F:glycosyltransferase activity"/>
    <property type="evidence" value="ECO:0007669"/>
    <property type="project" value="InterPro"/>
</dbReference>
<dbReference type="Proteomes" id="UP000231407">
    <property type="component" value="Unassembled WGS sequence"/>
</dbReference>
<dbReference type="SUPFAM" id="SSF53756">
    <property type="entry name" value="UDP-Glycosyltransferase/glycogen phosphorylase"/>
    <property type="match status" value="1"/>
</dbReference>
<feature type="domain" description="Glycosyl transferase family 1" evidence="1">
    <location>
        <begin position="185"/>
        <end position="333"/>
    </location>
</feature>
<dbReference type="AlphaFoldDB" id="A0A2M7ARB7"/>
<proteinExistence type="predicted"/>
<sequence>MKKSWKDLKVAIYYDWLNQWGGAERVLLDILSLFPQAQLFTLFCDPQNTPWFPKGIKIHSSFIKNPSPIFSPFYDIATESFDLTAYDLVIATTTNVGHSLLTSPESLFVCYYHNFNRHLYQNQNKYLSLLLGLYQKIDHIYSRRPDYSFCNSETVQKRLSDTFDILAKVIYPGIDIQYFTPITSKQKNYFLIVNRLVPYKNIDYVIETFQTLPYTLKIVGVGRDLPRLKRQAYPFKNIELLGLVSNDSLRQLYQQSLGLISPQLEDFGLTSLEAQACGRPVIGFGLGGNSETVVDGKSGILYPHQSCSSLAQAIKLFFSSNIKSADCRQNSEKFSRSTFMLNFKKEILSLCQTKKIIS</sequence>
<evidence type="ECO:0000259" key="2">
    <source>
        <dbReference type="Pfam" id="PF13439"/>
    </source>
</evidence>
<evidence type="ECO:0000313" key="3">
    <source>
        <dbReference type="EMBL" id="PIU73169.1"/>
    </source>
</evidence>
<accession>A0A2M7ARB7</accession>
<dbReference type="Gene3D" id="3.40.50.2000">
    <property type="entry name" value="Glycogen Phosphorylase B"/>
    <property type="match status" value="2"/>
</dbReference>